<evidence type="ECO:0000313" key="1">
    <source>
        <dbReference type="EMBL" id="VDO93697.1"/>
    </source>
</evidence>
<organism evidence="1">
    <name type="scientific">Heligmosomoides polygyrus</name>
    <name type="common">Parasitic roundworm</name>
    <dbReference type="NCBI Taxonomy" id="6339"/>
    <lineage>
        <taxon>Eukaryota</taxon>
        <taxon>Metazoa</taxon>
        <taxon>Ecdysozoa</taxon>
        <taxon>Nematoda</taxon>
        <taxon>Chromadorea</taxon>
        <taxon>Rhabditida</taxon>
        <taxon>Rhabditina</taxon>
        <taxon>Rhabditomorpha</taxon>
        <taxon>Strongyloidea</taxon>
        <taxon>Heligmosomidae</taxon>
        <taxon>Heligmosomoides</taxon>
    </lineage>
</organism>
<name>A0A3P8AAM4_HELPZ</name>
<dbReference type="Proteomes" id="UP000050761">
    <property type="component" value="Unassembled WGS sequence"/>
</dbReference>
<gene>
    <name evidence="1" type="ORF">HPBE_LOCUS12805</name>
</gene>
<reference evidence="1 2" key="1">
    <citation type="submission" date="2018-11" db="EMBL/GenBank/DDBJ databases">
        <authorList>
            <consortium name="Pathogen Informatics"/>
        </authorList>
    </citation>
    <scope>NUCLEOTIDE SEQUENCE [LARGE SCALE GENOMIC DNA]</scope>
</reference>
<proteinExistence type="predicted"/>
<dbReference type="OrthoDB" id="2687620at2759"/>
<reference evidence="3" key="2">
    <citation type="submission" date="2019-09" db="UniProtKB">
        <authorList>
            <consortium name="WormBaseParasite"/>
        </authorList>
    </citation>
    <scope>IDENTIFICATION</scope>
</reference>
<evidence type="ECO:0000313" key="2">
    <source>
        <dbReference type="Proteomes" id="UP000050761"/>
    </source>
</evidence>
<protein>
    <submittedName>
        <fullName evidence="3">Mrr_cat_2 domain-containing protein</fullName>
    </submittedName>
</protein>
<sequence length="217" mass="24200">MLISAATSSRIRATELDLLDHYVRERAELQVEDLIVNDDNFDDDDRRFIRYEIQLKYNEGRYSAIYIVSKQICKEGVVKDASGLYALKTGLRNGSSTFSIKMKRELRILASMTKAKATWAPTFFDSGSVGDMPFIDFQSHMSRCPPALISIAEAIHSAGEKKVDVSKLKRFVRVGLEQSATPGKKFAPEWVRGGTMATAVGMQHSAKSRTPRETAAT</sequence>
<dbReference type="AlphaFoldDB" id="A0A3P8AAM4"/>
<dbReference type="WBParaSite" id="HPBE_0001280401-mRNA-1">
    <property type="protein sequence ID" value="HPBE_0001280401-mRNA-1"/>
    <property type="gene ID" value="HPBE_0001280401"/>
</dbReference>
<accession>A0A3P8AAM4</accession>
<dbReference type="EMBL" id="UZAH01027646">
    <property type="protein sequence ID" value="VDO93697.1"/>
    <property type="molecule type" value="Genomic_DNA"/>
</dbReference>
<evidence type="ECO:0000313" key="3">
    <source>
        <dbReference type="WBParaSite" id="HPBE_0001280401-mRNA-1"/>
    </source>
</evidence>
<keyword evidence="2" id="KW-1185">Reference proteome</keyword>